<name>A0A7M7ITT8_NASVI</name>
<dbReference type="InterPro" id="IPR036452">
    <property type="entry name" value="Ribo_hydro-like"/>
</dbReference>
<dbReference type="InterPro" id="IPR001910">
    <property type="entry name" value="Inosine/uridine_hydrolase_dom"/>
</dbReference>
<evidence type="ECO:0000259" key="2">
    <source>
        <dbReference type="Pfam" id="PF01156"/>
    </source>
</evidence>
<dbReference type="Pfam" id="PF01156">
    <property type="entry name" value="IU_nuc_hydro"/>
    <property type="match status" value="1"/>
</dbReference>
<dbReference type="Gene3D" id="3.90.245.10">
    <property type="entry name" value="Ribonucleoside hydrolase-like"/>
    <property type="match status" value="1"/>
</dbReference>
<dbReference type="InterPro" id="IPR052775">
    <property type="entry name" value="IUN_hydrolase"/>
</dbReference>
<reference evidence="3" key="1">
    <citation type="submission" date="2021-01" db="UniProtKB">
        <authorList>
            <consortium name="EnsemblMetazoa"/>
        </authorList>
    </citation>
    <scope>IDENTIFICATION</scope>
</reference>
<evidence type="ECO:0000313" key="3">
    <source>
        <dbReference type="EnsemblMetazoa" id="XP_016843548"/>
    </source>
</evidence>
<dbReference type="EnsemblMetazoa" id="XM_016988059">
    <property type="protein sequence ID" value="XP_016843548"/>
    <property type="gene ID" value="LOC100117769"/>
</dbReference>
<dbReference type="GO" id="GO:0016799">
    <property type="term" value="F:hydrolase activity, hydrolyzing N-glycosyl compounds"/>
    <property type="evidence" value="ECO:0007669"/>
    <property type="project" value="InterPro"/>
</dbReference>
<protein>
    <recommendedName>
        <fullName evidence="2">Inosine/uridine-preferring nucleoside hydrolase domain-containing protein</fullName>
    </recommendedName>
</protein>
<dbReference type="SUPFAM" id="SSF53590">
    <property type="entry name" value="Nucleoside hydrolase"/>
    <property type="match status" value="1"/>
</dbReference>
<evidence type="ECO:0000256" key="1">
    <source>
        <dbReference type="ARBA" id="ARBA00009176"/>
    </source>
</evidence>
<dbReference type="OrthoDB" id="432381at2759"/>
<sequence>MYVRRDFVIALCHILGIFFNITCCAKFRLIFLLPATTTTVRDSMGNSRLVVIDTDAGGDDAVAILLALAVDEVQVVAITCSYGNTDEDKVETNVLKILTVAGRSDIPVYGGAKRPLLKKYKASEYFGKDGFGDFQFDGRLIGSIDRSKHAAIALIELAKTYRGEISVVALGPLTNIALAASLDPTFTQNVQRFYVMGSRVDELKNAKNASLEFNFGLDPEGNAIFLKEPTNLTTLVTPYDVVHSNTIDMKWRMKILGTSDSAVAQFLNKAESVVLKNIPDKWSVADSITVATMIWPELVTESLEAHMSADLHSPLGSGSVIVEANGYSAKRNNVEIIRGLNMIGFQEKLLRYLA</sequence>
<organism evidence="3 4">
    <name type="scientific">Nasonia vitripennis</name>
    <name type="common">Parasitic wasp</name>
    <dbReference type="NCBI Taxonomy" id="7425"/>
    <lineage>
        <taxon>Eukaryota</taxon>
        <taxon>Metazoa</taxon>
        <taxon>Ecdysozoa</taxon>
        <taxon>Arthropoda</taxon>
        <taxon>Hexapoda</taxon>
        <taxon>Insecta</taxon>
        <taxon>Pterygota</taxon>
        <taxon>Neoptera</taxon>
        <taxon>Endopterygota</taxon>
        <taxon>Hymenoptera</taxon>
        <taxon>Apocrita</taxon>
        <taxon>Proctotrupomorpha</taxon>
        <taxon>Chalcidoidea</taxon>
        <taxon>Pteromalidae</taxon>
        <taxon>Pteromalinae</taxon>
        <taxon>Nasonia</taxon>
    </lineage>
</organism>
<proteinExistence type="inferred from homology"/>
<gene>
    <name evidence="3" type="primary">100117769</name>
</gene>
<comment type="similarity">
    <text evidence="1">Belongs to the IUNH family.</text>
</comment>
<dbReference type="Proteomes" id="UP000002358">
    <property type="component" value="Chromosome 4"/>
</dbReference>
<dbReference type="PANTHER" id="PTHR46190:SF1">
    <property type="entry name" value="SI:CH211-201H21.5"/>
    <property type="match status" value="1"/>
</dbReference>
<dbReference type="InParanoid" id="A0A7M7ITT8"/>
<keyword evidence="4" id="KW-1185">Reference proteome</keyword>
<evidence type="ECO:0000313" key="4">
    <source>
        <dbReference type="Proteomes" id="UP000002358"/>
    </source>
</evidence>
<dbReference type="SMR" id="A0A7M7ITT8"/>
<feature type="domain" description="Inosine/uridine-preferring nucleoside hydrolase" evidence="2">
    <location>
        <begin position="50"/>
        <end position="346"/>
    </location>
</feature>
<dbReference type="PANTHER" id="PTHR46190">
    <property type="entry name" value="SI:CH211-201H21.5-RELATED"/>
    <property type="match status" value="1"/>
</dbReference>
<dbReference type="AlphaFoldDB" id="A0A7M7ITT8"/>
<accession>A0A7M7ITT8</accession>